<dbReference type="InterPro" id="IPR050256">
    <property type="entry name" value="Glycosyltransferase_2"/>
</dbReference>
<evidence type="ECO:0000313" key="2">
    <source>
        <dbReference type="EMBL" id="KHL24319.1"/>
    </source>
</evidence>
<dbReference type="STRING" id="1572751.PK98_14745"/>
<dbReference type="OrthoDB" id="9802632at2"/>
<name>A0A0B2BSD7_9SPHN</name>
<evidence type="ECO:0000259" key="1">
    <source>
        <dbReference type="Pfam" id="PF00535"/>
    </source>
</evidence>
<proteinExistence type="predicted"/>
<feature type="domain" description="Glycosyltransferase 2-like" evidence="1">
    <location>
        <begin position="2"/>
        <end position="165"/>
    </location>
</feature>
<dbReference type="PANTHER" id="PTHR48090">
    <property type="entry name" value="UNDECAPRENYL-PHOSPHATE 4-DEOXY-4-FORMAMIDO-L-ARABINOSE TRANSFERASE-RELATED"/>
    <property type="match status" value="1"/>
</dbReference>
<reference evidence="2 3" key="1">
    <citation type="submission" date="2014-11" db="EMBL/GenBank/DDBJ databases">
        <title>Draft genome sequence of Kirrobacter mercurialis.</title>
        <authorList>
            <person name="Coil D.A."/>
            <person name="Eisen J.A."/>
        </authorList>
    </citation>
    <scope>NUCLEOTIDE SEQUENCE [LARGE SCALE GENOMIC DNA]</scope>
    <source>
        <strain evidence="2 3">Coronado</strain>
    </source>
</reference>
<dbReference type="Proteomes" id="UP000030988">
    <property type="component" value="Unassembled WGS sequence"/>
</dbReference>
<gene>
    <name evidence="2" type="ORF">PK98_14745</name>
</gene>
<keyword evidence="3" id="KW-1185">Reference proteome</keyword>
<dbReference type="InterPro" id="IPR001173">
    <property type="entry name" value="Glyco_trans_2-like"/>
</dbReference>
<dbReference type="SUPFAM" id="SSF53448">
    <property type="entry name" value="Nucleotide-diphospho-sugar transferases"/>
    <property type="match status" value="1"/>
</dbReference>
<dbReference type="CDD" id="cd04179">
    <property type="entry name" value="DPM_DPG-synthase_like"/>
    <property type="match status" value="1"/>
</dbReference>
<organism evidence="2 3">
    <name type="scientific">Croceibacterium mercuriale</name>
    <dbReference type="NCBI Taxonomy" id="1572751"/>
    <lineage>
        <taxon>Bacteria</taxon>
        <taxon>Pseudomonadati</taxon>
        <taxon>Pseudomonadota</taxon>
        <taxon>Alphaproteobacteria</taxon>
        <taxon>Sphingomonadales</taxon>
        <taxon>Erythrobacteraceae</taxon>
        <taxon>Croceibacterium</taxon>
    </lineage>
</organism>
<dbReference type="InterPro" id="IPR029044">
    <property type="entry name" value="Nucleotide-diphossugar_trans"/>
</dbReference>
<comment type="caution">
    <text evidence="2">The sequence shown here is derived from an EMBL/GenBank/DDBJ whole genome shotgun (WGS) entry which is preliminary data.</text>
</comment>
<protein>
    <submittedName>
        <fullName evidence="2">Dolichyl-phosphate mannose synthase</fullName>
    </submittedName>
</protein>
<accession>A0A0B2BSD7</accession>
<dbReference type="EMBL" id="JTDN01000003">
    <property type="protein sequence ID" value="KHL24319.1"/>
    <property type="molecule type" value="Genomic_DNA"/>
</dbReference>
<sequence>MYRCAPQIPRVIEQFARVPGLSADLAVLCIDNQSPDGTLAAAEAALAASPVQEKYLLRNDDNYGLGGSHKVAIAFAQAQGFDYLVVLHGDDQGSIADLQPHLAAGTHRTVDALLGARFMRGATLQGYSTLRTAANHVFNAIFSIIGRHWFSDLGSGLNLFRTSIFADGFHLKYADNLTFNYYLVFGLADHGHRLRFFPINWREDDQVSNAKLFSQGLRMLKLLRQRLLSARRFHEAEHRDVPRASYPATLVRSWPASAQQDLA</sequence>
<dbReference type="Gene3D" id="3.90.550.10">
    <property type="entry name" value="Spore Coat Polysaccharide Biosynthesis Protein SpsA, Chain A"/>
    <property type="match status" value="1"/>
</dbReference>
<dbReference type="Pfam" id="PF00535">
    <property type="entry name" value="Glycos_transf_2"/>
    <property type="match status" value="1"/>
</dbReference>
<dbReference type="AlphaFoldDB" id="A0A0B2BSD7"/>
<evidence type="ECO:0000313" key="3">
    <source>
        <dbReference type="Proteomes" id="UP000030988"/>
    </source>
</evidence>
<dbReference type="PANTHER" id="PTHR48090:SF6">
    <property type="entry name" value="SLR5056 PROTEIN"/>
    <property type="match status" value="1"/>
</dbReference>